<dbReference type="GO" id="GO:0046488">
    <property type="term" value="P:phosphatidylinositol metabolic process"/>
    <property type="evidence" value="ECO:0007669"/>
    <property type="project" value="TreeGrafter"/>
</dbReference>
<dbReference type="Pfam" id="PF00168">
    <property type="entry name" value="C2"/>
    <property type="match status" value="1"/>
</dbReference>
<dbReference type="EMBL" id="CAJNOG010000148">
    <property type="protein sequence ID" value="CAF1010089.1"/>
    <property type="molecule type" value="Genomic_DNA"/>
</dbReference>
<dbReference type="Pfam" id="PF00788">
    <property type="entry name" value="RA"/>
    <property type="match status" value="1"/>
</dbReference>
<dbReference type="Gene3D" id="2.60.40.150">
    <property type="entry name" value="C2 domain"/>
    <property type="match status" value="1"/>
</dbReference>
<dbReference type="PROSITE" id="PS50200">
    <property type="entry name" value="RA"/>
    <property type="match status" value="1"/>
</dbReference>
<dbReference type="PROSITE" id="PS50004">
    <property type="entry name" value="C2"/>
    <property type="match status" value="1"/>
</dbReference>
<dbReference type="SUPFAM" id="SSF49562">
    <property type="entry name" value="C2 domain (Calcium/lipid-binding domain, CaLB)"/>
    <property type="match status" value="1"/>
</dbReference>
<proteinExistence type="predicted"/>
<dbReference type="Proteomes" id="UP000663845">
    <property type="component" value="Unassembled WGS sequence"/>
</dbReference>
<evidence type="ECO:0000256" key="1">
    <source>
        <dbReference type="SAM" id="MobiDB-lite"/>
    </source>
</evidence>
<evidence type="ECO:0000259" key="3">
    <source>
        <dbReference type="PROSITE" id="PS50200"/>
    </source>
</evidence>
<organism evidence="4 5">
    <name type="scientific">Adineta steineri</name>
    <dbReference type="NCBI Taxonomy" id="433720"/>
    <lineage>
        <taxon>Eukaryota</taxon>
        <taxon>Metazoa</taxon>
        <taxon>Spiralia</taxon>
        <taxon>Gnathifera</taxon>
        <taxon>Rotifera</taxon>
        <taxon>Eurotatoria</taxon>
        <taxon>Bdelloidea</taxon>
        <taxon>Adinetida</taxon>
        <taxon>Adinetidae</taxon>
        <taxon>Adineta</taxon>
    </lineage>
</organism>
<comment type="caution">
    <text evidence="4">The sequence shown here is derived from an EMBL/GenBank/DDBJ whole genome shotgun (WGS) entry which is preliminary data.</text>
</comment>
<dbReference type="Gene3D" id="3.10.20.90">
    <property type="entry name" value="Phosphatidylinositol 3-kinase Catalytic Subunit, Chain A, domain 1"/>
    <property type="match status" value="1"/>
</dbReference>
<dbReference type="AlphaFoldDB" id="A0A814HK89"/>
<reference evidence="4" key="1">
    <citation type="submission" date="2021-02" db="EMBL/GenBank/DDBJ databases">
        <authorList>
            <person name="Nowell W R."/>
        </authorList>
    </citation>
    <scope>NUCLEOTIDE SEQUENCE</scope>
</reference>
<dbReference type="GO" id="GO:0007186">
    <property type="term" value="P:G protein-coupled receptor signaling pathway"/>
    <property type="evidence" value="ECO:0007669"/>
    <property type="project" value="TreeGrafter"/>
</dbReference>
<dbReference type="InterPro" id="IPR035892">
    <property type="entry name" value="C2_domain_sf"/>
</dbReference>
<feature type="compositionally biased region" description="Basic and acidic residues" evidence="1">
    <location>
        <begin position="379"/>
        <end position="388"/>
    </location>
</feature>
<dbReference type="InterPro" id="IPR001192">
    <property type="entry name" value="PI-PLC_fam"/>
</dbReference>
<feature type="compositionally biased region" description="Polar residues" evidence="1">
    <location>
        <begin position="416"/>
        <end position="435"/>
    </location>
</feature>
<evidence type="ECO:0000313" key="5">
    <source>
        <dbReference type="Proteomes" id="UP000663845"/>
    </source>
</evidence>
<dbReference type="SUPFAM" id="SSF54236">
    <property type="entry name" value="Ubiquitin-like"/>
    <property type="match status" value="1"/>
</dbReference>
<feature type="compositionally biased region" description="Low complexity" evidence="1">
    <location>
        <begin position="389"/>
        <end position="409"/>
    </location>
</feature>
<evidence type="ECO:0000259" key="2">
    <source>
        <dbReference type="PROSITE" id="PS50004"/>
    </source>
</evidence>
<name>A0A814HK89_9BILA</name>
<accession>A0A814HK89</accession>
<gene>
    <name evidence="4" type="ORF">JYZ213_LOCUS16481</name>
</gene>
<evidence type="ECO:0000313" key="4">
    <source>
        <dbReference type="EMBL" id="CAF1010089.1"/>
    </source>
</evidence>
<dbReference type="GO" id="GO:0007265">
    <property type="term" value="P:Ras protein signal transduction"/>
    <property type="evidence" value="ECO:0007669"/>
    <property type="project" value="TreeGrafter"/>
</dbReference>
<dbReference type="GO" id="GO:0051209">
    <property type="term" value="P:release of sequestered calcium ion into cytosol"/>
    <property type="evidence" value="ECO:0007669"/>
    <property type="project" value="TreeGrafter"/>
</dbReference>
<dbReference type="GO" id="GO:0004435">
    <property type="term" value="F:phosphatidylinositol-4,5-bisphosphate phospholipase C activity"/>
    <property type="evidence" value="ECO:0007669"/>
    <property type="project" value="TreeGrafter"/>
</dbReference>
<dbReference type="GO" id="GO:0048015">
    <property type="term" value="P:phosphatidylinositol-mediated signaling"/>
    <property type="evidence" value="ECO:0007669"/>
    <property type="project" value="TreeGrafter"/>
</dbReference>
<dbReference type="PANTHER" id="PTHR10336">
    <property type="entry name" value="PHOSPHOINOSITIDE-SPECIFIC PHOSPHOLIPASE C FAMILY PROTEIN"/>
    <property type="match status" value="1"/>
</dbReference>
<dbReference type="PANTHER" id="PTHR10336:SF6">
    <property type="entry name" value="1-PHOSPHATIDYLINOSITOL 4,5-BISPHOSPHATE PHOSPHODIESTERASE EPSILON-1"/>
    <property type="match status" value="1"/>
</dbReference>
<feature type="domain" description="Ras-associating" evidence="3">
    <location>
        <begin position="274"/>
        <end position="353"/>
    </location>
</feature>
<evidence type="ECO:0008006" key="6">
    <source>
        <dbReference type="Google" id="ProtNLM"/>
    </source>
</evidence>
<dbReference type="InterPro" id="IPR000008">
    <property type="entry name" value="C2_dom"/>
</dbReference>
<feature type="region of interest" description="Disordered" evidence="1">
    <location>
        <begin position="379"/>
        <end position="435"/>
    </location>
</feature>
<dbReference type="CDD" id="cd00275">
    <property type="entry name" value="C2_PLC_like"/>
    <property type="match status" value="1"/>
</dbReference>
<protein>
    <recommendedName>
        <fullName evidence="6">C2 domain-containing protein</fullName>
    </recommendedName>
</protein>
<sequence>MSRKTKPSIKNSLNPIWQETFVFQLFFIELAFVRFHVYDSGSNHLLSQRVMPLKCLRPGYRHVRLRDIANVPLELATLFIYSKTSETILLRTPEQDLSSSNTPHLFRNRIFGRATDTSDVIHSNRDSIRPKHKTFEVKVYGKEGRDEEFRPFAVTQYTTVEELIEMIAKTNDFLQVGETINDIILTESSKTWKKKASSSKQPDIPPRILEKHERVLVVMDRVGRETVILCKKKAQTPQHVLLSTLADKNIQNWENCDRTFLVTIYNISSIQKHTTFRTPINSTAIHVITQLMKKMRMAGIPNDYGLVEEIDVNGTNRRIPIKRRLLADDEKIYGIQRLWTSTNSKFVLVKKTEYTETNNNKAFTDKFLFRSLTRQKSIERELHEESQSKSRTTTTSTSNGTFNNNNRSSLAATPPISKTNQSKRSLKTLFSANKS</sequence>
<feature type="domain" description="C2" evidence="2">
    <location>
        <begin position="1"/>
        <end position="75"/>
    </location>
</feature>
<dbReference type="SMART" id="SM00314">
    <property type="entry name" value="RA"/>
    <property type="match status" value="2"/>
</dbReference>
<dbReference type="InterPro" id="IPR000159">
    <property type="entry name" value="RA_dom"/>
</dbReference>
<dbReference type="InterPro" id="IPR029071">
    <property type="entry name" value="Ubiquitin-like_domsf"/>
</dbReference>